<dbReference type="InterPro" id="IPR015422">
    <property type="entry name" value="PyrdxlP-dep_Trfase_small"/>
</dbReference>
<feature type="domain" description="Aminotransferase class V" evidence="2">
    <location>
        <begin position="105"/>
        <end position="415"/>
    </location>
</feature>
<keyword evidence="4" id="KW-1185">Reference proteome</keyword>
<evidence type="ECO:0000256" key="1">
    <source>
        <dbReference type="ARBA" id="ARBA00022898"/>
    </source>
</evidence>
<dbReference type="EMBL" id="JAMYPJ010000077">
    <property type="protein sequence ID" value="MER8937464.1"/>
    <property type="molecule type" value="Genomic_DNA"/>
</dbReference>
<dbReference type="Gene3D" id="3.90.1150.10">
    <property type="entry name" value="Aspartate Aminotransferase, domain 1"/>
    <property type="match status" value="1"/>
</dbReference>
<dbReference type="InterPro" id="IPR000192">
    <property type="entry name" value="Aminotrans_V_dom"/>
</dbReference>
<dbReference type="RefSeq" id="WP_352571012.1">
    <property type="nucleotide sequence ID" value="NZ_JAMYMY010000074.1"/>
</dbReference>
<keyword evidence="1" id="KW-0663">Pyridoxal phosphate</keyword>
<comment type="caution">
    <text evidence="3">The sequence shown here is derived from an EMBL/GenBank/DDBJ whole genome shotgun (WGS) entry which is preliminary data.</text>
</comment>
<dbReference type="GO" id="GO:0008483">
    <property type="term" value="F:transaminase activity"/>
    <property type="evidence" value="ECO:0007669"/>
    <property type="project" value="UniProtKB-KW"/>
</dbReference>
<evidence type="ECO:0000313" key="3">
    <source>
        <dbReference type="EMBL" id="MER8937464.1"/>
    </source>
</evidence>
<proteinExistence type="predicted"/>
<dbReference type="InterPro" id="IPR015424">
    <property type="entry name" value="PyrdxlP-dep_Trfase"/>
</dbReference>
<dbReference type="SUPFAM" id="SSF53383">
    <property type="entry name" value="PLP-dependent transferases"/>
    <property type="match status" value="1"/>
</dbReference>
<dbReference type="PANTHER" id="PTHR43092">
    <property type="entry name" value="L-CYSTEINE DESULFHYDRASE"/>
    <property type="match status" value="1"/>
</dbReference>
<evidence type="ECO:0000313" key="4">
    <source>
        <dbReference type="Proteomes" id="UP001464387"/>
    </source>
</evidence>
<organism evidence="3 4">
    <name type="scientific">Mesorhizobium opportunistum</name>
    <dbReference type="NCBI Taxonomy" id="593909"/>
    <lineage>
        <taxon>Bacteria</taxon>
        <taxon>Pseudomonadati</taxon>
        <taxon>Pseudomonadota</taxon>
        <taxon>Alphaproteobacteria</taxon>
        <taxon>Hyphomicrobiales</taxon>
        <taxon>Phyllobacteriaceae</taxon>
        <taxon>Mesorhizobium</taxon>
    </lineage>
</organism>
<sequence>MKAVNNCLSEIGQSREPHLSTAIPMHHRTSPPLRVAPDDEAYWLSIRASMQPMYVNTQLVNTRRGPAPFRVREVIRSLVDLSLAYELDEYEPFRELKESGSSVAIRQSLAAYFGASADEIALTRNAMEGIATVLNGVTLQPGDEILATRFCYDSNLAIIHQRVRRDGVVLKFVDLPFGPASEADIAAAFEAAIHARTRLVSFPHVVARTGLVLPVKQISEIAARYGAFSFVDGAHSAGHIAVALDELGCDGYAACLHKWMYGPRGTGFLYIRRDRIKDVWPLFASWSNKPKDSIEKFEEVGTVFKALPAAILETMAFNLEVGQAEKTARLRYLRDRWARQLGAHDRVTLLTDLDAEPGTGFAAFNVEGLAPQEFAAALLSDYGISVRPFSMEEDAAMAGIHLSPSLANSVEEVDRFVEAATAILARTHNSFRPTT</sequence>
<accession>A0ABV1YR69</accession>
<protein>
    <submittedName>
        <fullName evidence="3">Aminotransferase class V-fold PLP-dependent enzyme</fullName>
    </submittedName>
</protein>
<keyword evidence="3" id="KW-0032">Aminotransferase</keyword>
<gene>
    <name evidence="3" type="ORF">NKI33_31485</name>
</gene>
<dbReference type="InterPro" id="IPR015421">
    <property type="entry name" value="PyrdxlP-dep_Trfase_major"/>
</dbReference>
<name>A0ABV1YR69_9HYPH</name>
<keyword evidence="3" id="KW-0808">Transferase</keyword>
<dbReference type="PANTHER" id="PTHR43092:SF6">
    <property type="entry name" value="BLR1280 PROTEIN"/>
    <property type="match status" value="1"/>
</dbReference>
<dbReference type="Pfam" id="PF00266">
    <property type="entry name" value="Aminotran_5"/>
    <property type="match status" value="1"/>
</dbReference>
<reference evidence="3 4" key="1">
    <citation type="journal article" date="2024" name="Proc. Natl. Acad. Sci. U.S.A.">
        <title>The evolutionary genomics of adaptation to stress in wild rhizobium bacteria.</title>
        <authorList>
            <person name="Kehlet-Delgado H."/>
            <person name="Montoya A.P."/>
            <person name="Jensen K.T."/>
            <person name="Wendlandt C.E."/>
            <person name="Dexheimer C."/>
            <person name="Roberts M."/>
            <person name="Torres Martinez L."/>
            <person name="Friesen M.L."/>
            <person name="Griffitts J.S."/>
            <person name="Porter S.S."/>
        </authorList>
    </citation>
    <scope>NUCLEOTIDE SEQUENCE [LARGE SCALE GENOMIC DNA]</scope>
    <source>
        <strain evidence="3 4">M0729</strain>
    </source>
</reference>
<evidence type="ECO:0000259" key="2">
    <source>
        <dbReference type="Pfam" id="PF00266"/>
    </source>
</evidence>
<dbReference type="Proteomes" id="UP001464387">
    <property type="component" value="Unassembled WGS sequence"/>
</dbReference>
<dbReference type="Gene3D" id="3.40.640.10">
    <property type="entry name" value="Type I PLP-dependent aspartate aminotransferase-like (Major domain)"/>
    <property type="match status" value="1"/>
</dbReference>